<accession>A0A6G0U9T4</accession>
<keyword evidence="3" id="KW-1185">Reference proteome</keyword>
<name>A0A6G0U9T4_APHGL</name>
<gene>
    <name evidence="2" type="ORF">AGLY_001063</name>
</gene>
<feature type="non-terminal residue" evidence="2">
    <location>
        <position position="1"/>
    </location>
</feature>
<reference evidence="2 3" key="1">
    <citation type="submission" date="2019-08" db="EMBL/GenBank/DDBJ databases">
        <title>The genome of the soybean aphid Biotype 1, its phylome, world population structure and adaptation to the North American continent.</title>
        <authorList>
            <person name="Giordano R."/>
            <person name="Donthu R.K."/>
            <person name="Hernandez A.G."/>
            <person name="Wright C.L."/>
            <person name="Zimin A.V."/>
        </authorList>
    </citation>
    <scope>NUCLEOTIDE SEQUENCE [LARGE SCALE GENOMIC DNA]</scope>
    <source>
        <tissue evidence="2">Whole aphids</tissue>
    </source>
</reference>
<dbReference type="EMBL" id="VYZN01000001">
    <property type="protein sequence ID" value="KAE9545520.1"/>
    <property type="molecule type" value="Genomic_DNA"/>
</dbReference>
<feature type="region of interest" description="Disordered" evidence="1">
    <location>
        <begin position="46"/>
        <end position="72"/>
    </location>
</feature>
<evidence type="ECO:0000313" key="3">
    <source>
        <dbReference type="Proteomes" id="UP000475862"/>
    </source>
</evidence>
<sequence length="179" mass="20155">WGRTFNMDRSKRPFFSLKTTKKDESSSQDKVPTKKSFKDKVDFFEKSNDSKDSQDAVAVGGEELREGSGDETFEQVLEERDVYTKDGRKKGKMVIVNMITVHKSVKAISNPEAGTSEASIPAVKHSLSSFDREGSMSRSSSRDSLSSPSTWRKSFVGTRSQFDLHIEEIKRDSITCIKQ</sequence>
<dbReference type="AlphaFoldDB" id="A0A6G0U9T4"/>
<evidence type="ECO:0000313" key="2">
    <source>
        <dbReference type="EMBL" id="KAE9545520.1"/>
    </source>
</evidence>
<comment type="caution">
    <text evidence="2">The sequence shown here is derived from an EMBL/GenBank/DDBJ whole genome shotgun (WGS) entry which is preliminary data.</text>
</comment>
<feature type="compositionally biased region" description="Low complexity" evidence="1">
    <location>
        <begin position="136"/>
        <end position="151"/>
    </location>
</feature>
<organism evidence="2 3">
    <name type="scientific">Aphis glycines</name>
    <name type="common">Soybean aphid</name>
    <dbReference type="NCBI Taxonomy" id="307491"/>
    <lineage>
        <taxon>Eukaryota</taxon>
        <taxon>Metazoa</taxon>
        <taxon>Ecdysozoa</taxon>
        <taxon>Arthropoda</taxon>
        <taxon>Hexapoda</taxon>
        <taxon>Insecta</taxon>
        <taxon>Pterygota</taxon>
        <taxon>Neoptera</taxon>
        <taxon>Paraneoptera</taxon>
        <taxon>Hemiptera</taxon>
        <taxon>Sternorrhyncha</taxon>
        <taxon>Aphidomorpha</taxon>
        <taxon>Aphidoidea</taxon>
        <taxon>Aphididae</taxon>
        <taxon>Aphidini</taxon>
        <taxon>Aphis</taxon>
        <taxon>Aphis</taxon>
    </lineage>
</organism>
<evidence type="ECO:0000256" key="1">
    <source>
        <dbReference type="SAM" id="MobiDB-lite"/>
    </source>
</evidence>
<proteinExistence type="predicted"/>
<dbReference type="Proteomes" id="UP000475862">
    <property type="component" value="Unassembled WGS sequence"/>
</dbReference>
<dbReference type="OrthoDB" id="6596120at2759"/>
<feature type="region of interest" description="Disordered" evidence="1">
    <location>
        <begin position="128"/>
        <end position="151"/>
    </location>
</feature>
<protein>
    <submittedName>
        <fullName evidence="2">Uncharacterized protein</fullName>
    </submittedName>
</protein>